<name>A0A1I7U215_9PELO</name>
<dbReference type="PROSITE" id="PS00028">
    <property type="entry name" value="ZINC_FINGER_C2H2_1"/>
    <property type="match status" value="1"/>
</dbReference>
<feature type="compositionally biased region" description="Acidic residues" evidence="1">
    <location>
        <begin position="667"/>
        <end position="678"/>
    </location>
</feature>
<dbReference type="PANTHER" id="PTHR33845:SF1">
    <property type="entry name" value="C2H2-TYPE DOMAIN-CONTAINING PROTEIN"/>
    <property type="match status" value="1"/>
</dbReference>
<evidence type="ECO:0000313" key="4">
    <source>
        <dbReference type="WBParaSite" id="Csp11.Scaffold629.g14055.t1"/>
    </source>
</evidence>
<evidence type="ECO:0000259" key="2">
    <source>
        <dbReference type="PROSITE" id="PS00028"/>
    </source>
</evidence>
<dbReference type="Proteomes" id="UP000095282">
    <property type="component" value="Unplaced"/>
</dbReference>
<evidence type="ECO:0000256" key="1">
    <source>
        <dbReference type="SAM" id="MobiDB-lite"/>
    </source>
</evidence>
<keyword evidence="3" id="KW-1185">Reference proteome</keyword>
<feature type="domain" description="C2H2-type" evidence="2">
    <location>
        <begin position="693"/>
        <end position="717"/>
    </location>
</feature>
<feature type="compositionally biased region" description="Polar residues" evidence="1">
    <location>
        <begin position="653"/>
        <end position="666"/>
    </location>
</feature>
<dbReference type="STRING" id="1561998.A0A1I7U215"/>
<proteinExistence type="predicted"/>
<evidence type="ECO:0000313" key="3">
    <source>
        <dbReference type="Proteomes" id="UP000095282"/>
    </source>
</evidence>
<accession>A0A1I7U215</accession>
<protein>
    <submittedName>
        <fullName evidence="4">C2H2-type domain-containing protein</fullName>
    </submittedName>
</protein>
<feature type="region of interest" description="Disordered" evidence="1">
    <location>
        <begin position="648"/>
        <end position="681"/>
    </location>
</feature>
<organism evidence="3 4">
    <name type="scientific">Caenorhabditis tropicalis</name>
    <dbReference type="NCBI Taxonomy" id="1561998"/>
    <lineage>
        <taxon>Eukaryota</taxon>
        <taxon>Metazoa</taxon>
        <taxon>Ecdysozoa</taxon>
        <taxon>Nematoda</taxon>
        <taxon>Chromadorea</taxon>
        <taxon>Rhabditida</taxon>
        <taxon>Rhabditina</taxon>
        <taxon>Rhabditomorpha</taxon>
        <taxon>Rhabditoidea</taxon>
        <taxon>Rhabditidae</taxon>
        <taxon>Peloderinae</taxon>
        <taxon>Caenorhabditis</taxon>
    </lineage>
</organism>
<dbReference type="PANTHER" id="PTHR33845">
    <property type="entry name" value="C2H2-TYPE DOMAIN-CONTAINING PROTEIN"/>
    <property type="match status" value="1"/>
</dbReference>
<sequence>MFDVMVGTVAGDDDGTDLKKKVLQKLEEDESWTTGSSESFEQAMRQVTAQFVLAQNKKHKITILSVVANSIPYLTVAKYIPNLSRYMYDSAKIFARRNNVDKFESSKGGLVRYDRMALQVFIDFITRFVLFHVFQKQIEHSSSVMIGLPYGYRNVKLSDGTKQQIPDTIRQQSSTEIFEMYNKMLKNSNQEHLALSRSSVFKILDVCAATDRRATTCVDYFTANGMEGFDGLHRIVAEWMNSEPTYAEMMRQIKKELFEASQYLRTDFRLHVKKCSRVADHCATLALSDPNDKKMSSSCLTDSYKHKYDSKCDRCERAKAVLKEISSFATDLMSETAESDPNWQKRKEDHDLIEKYVDEIQEMKKHYLRAAYTSQEREDILNNLSDNSALITIDFAQKYLPRWHREKQNDYFGKKGISYHISHVAAKISGTYTQHSFVHVFDSQDSSLVVLTLLHVLSQLKKVGITTVSLRSDNAGAYHCANTINSLHYLMEETGVKIDTYTFSEAQNGKSSSDRDASRVKRKAEEYVSNGNDITTSAQFFDSLKAGKMLNGMSIHHGSVTVDLPGNAKWTGISNLNHFTVEKEGIRGRRYGGIGEGHLVTKDNLNPMNGTFEFEDAGYTASAIESIESETKNVAAGKRTKFWYHHECKSNKENPTPGQESSNCINEENDTAPETDDGENAKLSDELGQLYSCPEVGCAAEFLTHYNLKKHLLRGKHKISPERFTLRDAAFKLFAKNIKEIQTSRTCSTITDALDELKESKEQDSLKPDWALPRKQTRKPFETKVKKFLVKCFEEGLLKKRLDPKFVEKRMITEKNEDGSFKFSVDERKDFRQIAGFFSREAEKRRNAGIHRHRRHVSSVDEVYEIPEEEHEDAGLIRFLKDESFFTEYDEYFQSVQIAKDIFTA</sequence>
<reference evidence="4" key="1">
    <citation type="submission" date="2016-11" db="UniProtKB">
        <authorList>
            <consortium name="WormBaseParasite"/>
        </authorList>
    </citation>
    <scope>IDENTIFICATION</scope>
</reference>
<dbReference type="AlphaFoldDB" id="A0A1I7U215"/>
<dbReference type="WBParaSite" id="Csp11.Scaffold629.g14055.t1">
    <property type="protein sequence ID" value="Csp11.Scaffold629.g14055.t1"/>
    <property type="gene ID" value="Csp11.Scaffold629.g14055"/>
</dbReference>
<dbReference type="InterPro" id="IPR013087">
    <property type="entry name" value="Znf_C2H2_type"/>
</dbReference>